<organism evidence="1 2">
    <name type="scientific">Falsiruegeria litorea R37</name>
    <dbReference type="NCBI Taxonomy" id="1200284"/>
    <lineage>
        <taxon>Bacteria</taxon>
        <taxon>Pseudomonadati</taxon>
        <taxon>Pseudomonadota</taxon>
        <taxon>Alphaproteobacteria</taxon>
        <taxon>Rhodobacterales</taxon>
        <taxon>Roseobacteraceae</taxon>
        <taxon>Falsiruegeria</taxon>
    </lineage>
</organism>
<accession>A0A1Y5RUV3</accession>
<dbReference type="AlphaFoldDB" id="A0A1Y5RUV3"/>
<proteinExistence type="predicted"/>
<protein>
    <recommendedName>
        <fullName evidence="3">ABM domain-containing protein</fullName>
    </recommendedName>
</protein>
<reference evidence="1 2" key="1">
    <citation type="submission" date="2017-03" db="EMBL/GenBank/DDBJ databases">
        <authorList>
            <person name="Afonso C.L."/>
            <person name="Miller P.J."/>
            <person name="Scott M.A."/>
            <person name="Spackman E."/>
            <person name="Goraichik I."/>
            <person name="Dimitrov K.M."/>
            <person name="Suarez D.L."/>
            <person name="Swayne D.E."/>
        </authorList>
    </citation>
    <scope>NUCLEOTIDE SEQUENCE [LARGE SCALE GENOMIC DNA]</scope>
    <source>
        <strain evidence="1 2">CECT 7639</strain>
    </source>
</reference>
<dbReference type="EMBL" id="FWFO01000001">
    <property type="protein sequence ID" value="SLN24998.1"/>
    <property type="molecule type" value="Genomic_DNA"/>
</dbReference>
<dbReference type="RefSeq" id="WP_085794516.1">
    <property type="nucleotide sequence ID" value="NZ_FWFO01000001.1"/>
</dbReference>
<dbReference type="InterPro" id="IPR011008">
    <property type="entry name" value="Dimeric_a/b-barrel"/>
</dbReference>
<dbReference type="Proteomes" id="UP000193077">
    <property type="component" value="Unassembled WGS sequence"/>
</dbReference>
<dbReference type="SUPFAM" id="SSF54909">
    <property type="entry name" value="Dimeric alpha+beta barrel"/>
    <property type="match status" value="1"/>
</dbReference>
<keyword evidence="2" id="KW-1185">Reference proteome</keyword>
<dbReference type="OrthoDB" id="1550774at2"/>
<evidence type="ECO:0008006" key="3">
    <source>
        <dbReference type="Google" id="ProtNLM"/>
    </source>
</evidence>
<gene>
    <name evidence="1" type="ORF">TRL7639_00843</name>
</gene>
<evidence type="ECO:0000313" key="2">
    <source>
        <dbReference type="Proteomes" id="UP000193077"/>
    </source>
</evidence>
<name>A0A1Y5RUV3_9RHOB</name>
<sequence>MIAAIGGVRLKSWFTAPEFFWRARQALQQAKDSPGCSHALVFPRDGIYFSLTVWDRPEDMMSYAHSGPHARLLKVTPRLAHVLYFHHFPCTKIPNPDVAWQLWRQQGQSAA</sequence>
<evidence type="ECO:0000313" key="1">
    <source>
        <dbReference type="EMBL" id="SLN24998.1"/>
    </source>
</evidence>